<protein>
    <submittedName>
        <fullName evidence="1">Helix-turn-helix domain-containing protein</fullName>
    </submittedName>
</protein>
<evidence type="ECO:0000313" key="2">
    <source>
        <dbReference type="Proteomes" id="UP000469724"/>
    </source>
</evidence>
<name>A0A7K3NRW8_9BACT</name>
<organism evidence="1 2">
    <name type="scientific">Desulfolutivibrio sulfodismutans</name>
    <dbReference type="NCBI Taxonomy" id="63561"/>
    <lineage>
        <taxon>Bacteria</taxon>
        <taxon>Pseudomonadati</taxon>
        <taxon>Thermodesulfobacteriota</taxon>
        <taxon>Desulfovibrionia</taxon>
        <taxon>Desulfovibrionales</taxon>
        <taxon>Desulfovibrionaceae</taxon>
        <taxon>Desulfolutivibrio</taxon>
    </lineage>
</organism>
<keyword evidence="2" id="KW-1185">Reference proteome</keyword>
<dbReference type="Pfam" id="PF13384">
    <property type="entry name" value="HTH_23"/>
    <property type="match status" value="1"/>
</dbReference>
<sequence>MRRSALNEVIRMHFDAVSHRYTSGRLGCDEAADLLGVLLSTFYRMRKRFDPHGLDGLVDQRIGKLSARRAPVDETLRVISLLKVSISISPSSISTRNFLAMAEIAALPGQKIH</sequence>
<dbReference type="Proteomes" id="UP000469724">
    <property type="component" value="Unassembled WGS sequence"/>
</dbReference>
<reference evidence="1 2" key="1">
    <citation type="submission" date="2020-02" db="EMBL/GenBank/DDBJ databases">
        <title>Comparative genomics of sulfur disproportionating microorganisms.</title>
        <authorList>
            <person name="Ward L.M."/>
            <person name="Bertran E."/>
            <person name="Johnston D.T."/>
        </authorList>
    </citation>
    <scope>NUCLEOTIDE SEQUENCE [LARGE SCALE GENOMIC DNA]</scope>
    <source>
        <strain evidence="1 2">DSM 3696</strain>
    </source>
</reference>
<evidence type="ECO:0000313" key="1">
    <source>
        <dbReference type="EMBL" id="NDY57949.1"/>
    </source>
</evidence>
<dbReference type="AlphaFoldDB" id="A0A7K3NRW8"/>
<accession>A0A7K3NRW8</accession>
<gene>
    <name evidence="1" type="ORF">G3N56_14530</name>
</gene>
<dbReference type="RefSeq" id="WP_163303029.1">
    <property type="nucleotide sequence ID" value="NZ_JAAGRQ010000070.1"/>
</dbReference>
<dbReference type="EMBL" id="JAAGRQ010000070">
    <property type="protein sequence ID" value="NDY57949.1"/>
    <property type="molecule type" value="Genomic_DNA"/>
</dbReference>
<comment type="caution">
    <text evidence="1">The sequence shown here is derived from an EMBL/GenBank/DDBJ whole genome shotgun (WGS) entry which is preliminary data.</text>
</comment>
<proteinExistence type="predicted"/>